<feature type="disulfide bond" evidence="16">
    <location>
        <begin position="136"/>
        <end position="163"/>
    </location>
</feature>
<feature type="disulfide bond" evidence="16">
    <location>
        <begin position="130"/>
        <end position="153"/>
    </location>
</feature>
<keyword evidence="5 18" id="KW-0812">Transmembrane</keyword>
<feature type="binding site" evidence="15">
    <location>
        <begin position="294"/>
        <end position="296"/>
    </location>
    <ligand>
        <name>ATP</name>
        <dbReference type="ChEBI" id="CHEBI:30616"/>
        <note>ligand shared between two neighboring subunits of the homotrimer</note>
    </ligand>
</feature>
<accession>S4RS70</accession>
<keyword evidence="6 18" id="KW-1133">Transmembrane helix</keyword>
<dbReference type="GeneTree" id="ENSGT01020000230351"/>
<dbReference type="Ensembl" id="ENSPMAT00000008095.1">
    <property type="protein sequence ID" value="ENSPMAP00000008059.1"/>
    <property type="gene ID" value="ENSPMAG00000007268.1"/>
</dbReference>
<keyword evidence="11 14" id="KW-1071">Ligand-gated ion channel</keyword>
<dbReference type="Gene3D" id="1.10.287.940">
    <property type="entry name" value="atp-gated p2x4 ion channel"/>
    <property type="match status" value="1"/>
</dbReference>
<keyword evidence="3 14" id="KW-0813">Transport</keyword>
<organism evidence="20">
    <name type="scientific">Petromyzon marinus</name>
    <name type="common">Sea lamprey</name>
    <dbReference type="NCBI Taxonomy" id="7757"/>
    <lineage>
        <taxon>Eukaryota</taxon>
        <taxon>Metazoa</taxon>
        <taxon>Chordata</taxon>
        <taxon>Craniata</taxon>
        <taxon>Vertebrata</taxon>
        <taxon>Cyclostomata</taxon>
        <taxon>Hyperoartia</taxon>
        <taxon>Petromyzontiformes</taxon>
        <taxon>Petromyzontidae</taxon>
        <taxon>Petromyzon</taxon>
    </lineage>
</organism>
<comment type="subcellular location">
    <subcellularLocation>
        <location evidence="1">Cell membrane</location>
        <topology evidence="1">Multi-pass membrane protein</topology>
    </subcellularLocation>
    <subcellularLocation>
        <location evidence="18">Membrane</location>
        <topology evidence="18">Multi-pass membrane protein</topology>
    </subcellularLocation>
</comment>
<reference evidence="20" key="1">
    <citation type="submission" date="2025-08" db="UniProtKB">
        <authorList>
            <consortium name="Ensembl"/>
        </authorList>
    </citation>
    <scope>IDENTIFICATION</scope>
</reference>
<evidence type="ECO:0000313" key="20">
    <source>
        <dbReference type="Ensembl" id="ENSPMAP00000008059.1"/>
    </source>
</evidence>
<evidence type="ECO:0000256" key="7">
    <source>
        <dbReference type="ARBA" id="ARBA00023065"/>
    </source>
</evidence>
<keyword evidence="9 16" id="KW-1015">Disulfide bond</keyword>
<keyword evidence="12 18" id="KW-0407">Ion channel</keyword>
<keyword evidence="10" id="KW-0325">Glycoprotein</keyword>
<keyword evidence="8 14" id="KW-0472">Membrane</keyword>
<keyword evidence="15" id="KW-0067">ATP-binding</keyword>
<evidence type="ECO:0000256" key="14">
    <source>
        <dbReference type="PIRNR" id="PIRNR005713"/>
    </source>
</evidence>
<evidence type="ECO:0000256" key="16">
    <source>
        <dbReference type="PIRSR" id="PIRSR005713-2"/>
    </source>
</evidence>
<feature type="binding site" evidence="15">
    <location>
        <position position="189"/>
    </location>
    <ligand>
        <name>ATP</name>
        <dbReference type="ChEBI" id="CHEBI:30616"/>
        <note>ligand shared between two neighboring subunits of the homotrimer</note>
    </ligand>
</feature>
<dbReference type="PIRSF" id="PIRSF005713">
    <property type="entry name" value="P2X_purinoceptor"/>
    <property type="match status" value="1"/>
</dbReference>
<evidence type="ECO:0000256" key="13">
    <source>
        <dbReference type="ARBA" id="ARBA00036634"/>
    </source>
</evidence>
<evidence type="ECO:0000256" key="2">
    <source>
        <dbReference type="ARBA" id="ARBA00009848"/>
    </source>
</evidence>
<dbReference type="GO" id="GO:0001614">
    <property type="term" value="F:purinergic nucleotide receptor activity"/>
    <property type="evidence" value="ECO:0007669"/>
    <property type="project" value="UniProtKB-UniRule"/>
</dbReference>
<dbReference type="InterPro" id="IPR059116">
    <property type="entry name" value="P2X_receptor"/>
</dbReference>
<evidence type="ECO:0000256" key="12">
    <source>
        <dbReference type="ARBA" id="ARBA00023303"/>
    </source>
</evidence>
<evidence type="ECO:0000256" key="4">
    <source>
        <dbReference type="ARBA" id="ARBA00022475"/>
    </source>
</evidence>
<comment type="function">
    <text evidence="18">Receptor for ATP that acts as a ligand-gated ion channel.</text>
</comment>
<evidence type="ECO:0000256" key="8">
    <source>
        <dbReference type="ARBA" id="ARBA00023136"/>
    </source>
</evidence>
<dbReference type="GO" id="GO:0098794">
    <property type="term" value="C:postsynapse"/>
    <property type="evidence" value="ECO:0007669"/>
    <property type="project" value="GOC"/>
</dbReference>
<feature type="disulfide bond" evidence="16">
    <location>
        <begin position="264"/>
        <end position="273"/>
    </location>
</feature>
<feature type="disulfide bond" evidence="16">
    <location>
        <begin position="220"/>
        <end position="230"/>
    </location>
</feature>
<dbReference type="GO" id="GO:0005524">
    <property type="term" value="F:ATP binding"/>
    <property type="evidence" value="ECO:0007669"/>
    <property type="project" value="UniProtKB-UniRule"/>
</dbReference>
<evidence type="ECO:0000256" key="5">
    <source>
        <dbReference type="ARBA" id="ARBA00022692"/>
    </source>
</evidence>
<dbReference type="InterPro" id="IPR027309">
    <property type="entry name" value="P2X_extracellular_dom_sf"/>
</dbReference>
<dbReference type="GO" id="GO:0033198">
    <property type="term" value="P:response to ATP"/>
    <property type="evidence" value="ECO:0007669"/>
    <property type="project" value="InterPro"/>
</dbReference>
<keyword evidence="15" id="KW-0547">Nucleotide-binding</keyword>
<keyword evidence="7 14" id="KW-0406">Ion transport</keyword>
<keyword evidence="18" id="KW-0675">Receptor</keyword>
<evidence type="ECO:0000256" key="9">
    <source>
        <dbReference type="ARBA" id="ARBA00023157"/>
    </source>
</evidence>
<dbReference type="HOGENOM" id="CLU_034469_2_0_1"/>
<feature type="transmembrane region" description="Helical" evidence="18">
    <location>
        <begin position="31"/>
        <end position="50"/>
    </location>
</feature>
<comment type="catalytic activity">
    <reaction evidence="13">
        <text>Ca(2+)(in) = Ca(2+)(out)</text>
        <dbReference type="Rhea" id="RHEA:29671"/>
        <dbReference type="ChEBI" id="CHEBI:29108"/>
    </reaction>
</comment>
<comment type="similarity">
    <text evidence="2 14 18">Belongs to the P2X receptor family.</text>
</comment>
<dbReference type="OMA" id="GIHIEWN"/>
<sequence>LAMQGCGALVCSAFEYKTEKLMIARDRSVGVVYRLMQLVILAYIIGWVFVVKKGYQETDPDPETSVITKVKGVALTNSTEGPGQRLWDTADYVIPPQGESRFFVVTNLVSTPRQRQGLCAENPNVPGARCQEDGDCPAGRTFNTGNGICTGRCVPTNGTARVCEVHAWCPVENSPTPREAVLREAENFTVFIKVSVNFTRFNVHRRNVLEEGDSSYLKSCEFHPERSPLCPVFRLGELAVRAGASFSDMATRGGVIAVHLAWDCDLDRDLSACAAQYRFSRLDSERSRVAAGHNFRFARYSWQDGAETRSLLKVYGVRFDVMVSGKAGKFSIVPTLLNLGAGLALLGAGAFLCDLFLLYASKESPQYRQRKFERSEEDGPVPPQQDAVRARSSSTPGTANSS</sequence>
<evidence type="ECO:0000256" key="18">
    <source>
        <dbReference type="RuleBase" id="RU000681"/>
    </source>
</evidence>
<dbReference type="FunFam" id="1.10.287.940:FF:000005">
    <property type="entry name" value="P2X purinoceptor"/>
    <property type="match status" value="1"/>
</dbReference>
<protein>
    <recommendedName>
        <fullName evidence="14 18">P2X purinoceptor</fullName>
    </recommendedName>
</protein>
<dbReference type="PANTHER" id="PTHR10125:SF21">
    <property type="entry name" value="P2X PURINOCEPTOR 6"/>
    <property type="match status" value="1"/>
</dbReference>
<feature type="compositionally biased region" description="Polar residues" evidence="19">
    <location>
        <begin position="391"/>
        <end position="402"/>
    </location>
</feature>
<feature type="binding site" evidence="15">
    <location>
        <position position="313"/>
    </location>
    <ligand>
        <name>ATP</name>
        <dbReference type="ChEBI" id="CHEBI:30616"/>
        <note>ligand shared between two neighboring subunits of the homotrimer</note>
    </ligand>
</feature>
<dbReference type="GO" id="GO:0004931">
    <property type="term" value="F:extracellularly ATP-gated monoatomic cation channel activity"/>
    <property type="evidence" value="ECO:0007669"/>
    <property type="project" value="UniProtKB-UniRule"/>
</dbReference>
<keyword evidence="4" id="KW-1003">Cell membrane</keyword>
<evidence type="ECO:0000256" key="11">
    <source>
        <dbReference type="ARBA" id="ARBA00023286"/>
    </source>
</evidence>
<reference evidence="20" key="2">
    <citation type="submission" date="2025-09" db="UniProtKB">
        <authorList>
            <consortium name="Ensembl"/>
        </authorList>
    </citation>
    <scope>IDENTIFICATION</scope>
</reference>
<proteinExistence type="inferred from homology"/>
<evidence type="ECO:0000256" key="17">
    <source>
        <dbReference type="PIRSR" id="PIRSR005713-3"/>
    </source>
</evidence>
<dbReference type="GO" id="GO:0070588">
    <property type="term" value="P:calcium ion transmembrane transport"/>
    <property type="evidence" value="ECO:0007669"/>
    <property type="project" value="TreeGrafter"/>
</dbReference>
<evidence type="ECO:0000256" key="1">
    <source>
        <dbReference type="ARBA" id="ARBA00004651"/>
    </source>
</evidence>
<evidence type="ECO:0000256" key="19">
    <source>
        <dbReference type="SAM" id="MobiDB-lite"/>
    </source>
</evidence>
<dbReference type="InterPro" id="IPR001429">
    <property type="entry name" value="P2X_purnocptor"/>
</dbReference>
<evidence type="ECO:0000256" key="10">
    <source>
        <dbReference type="ARBA" id="ARBA00023180"/>
    </source>
</evidence>
<dbReference type="GO" id="GO:0005886">
    <property type="term" value="C:plasma membrane"/>
    <property type="evidence" value="ECO:0007669"/>
    <property type="project" value="UniProtKB-SubCell"/>
</dbReference>
<dbReference type="FunFam" id="2.60.490.10:FF:000001">
    <property type="entry name" value="P2X purinoceptor"/>
    <property type="match status" value="1"/>
</dbReference>
<dbReference type="STRING" id="7757.ENSPMAP00000008059"/>
<feature type="transmembrane region" description="Helical" evidence="18">
    <location>
        <begin position="336"/>
        <end position="360"/>
    </location>
</feature>
<dbReference type="Gene3D" id="2.60.490.10">
    <property type="entry name" value="atp-gated p2x4 ion channel domain"/>
    <property type="match status" value="1"/>
</dbReference>
<feature type="disulfide bond" evidence="16">
    <location>
        <begin position="119"/>
        <end position="169"/>
    </location>
</feature>
<feature type="region of interest" description="Disordered" evidence="19">
    <location>
        <begin position="369"/>
        <end position="402"/>
    </location>
</feature>
<dbReference type="PANTHER" id="PTHR10125">
    <property type="entry name" value="P2X PURINOCEPTOR"/>
    <property type="match status" value="1"/>
</dbReference>
<evidence type="ECO:0000256" key="3">
    <source>
        <dbReference type="ARBA" id="ARBA00022448"/>
    </source>
</evidence>
<dbReference type="AlphaFoldDB" id="S4RS70"/>
<evidence type="ECO:0000256" key="15">
    <source>
        <dbReference type="PIRSR" id="PIRSR005713-1"/>
    </source>
</evidence>
<evidence type="ECO:0000256" key="6">
    <source>
        <dbReference type="ARBA" id="ARBA00022989"/>
    </source>
</evidence>
<feature type="glycosylation site" description="N-linked (GlcNAc...) asparagine" evidence="17">
    <location>
        <position position="187"/>
    </location>
</feature>
<feature type="binding site" evidence="15">
    <location>
        <begin position="69"/>
        <end position="71"/>
    </location>
    <ligand>
        <name>ATP</name>
        <dbReference type="ChEBI" id="CHEBI:30616"/>
        <note>ligand shared between two neighboring subunits of the homotrimer</note>
    </ligand>
</feature>
<dbReference type="Pfam" id="PF00864">
    <property type="entry name" value="P2X_receptor"/>
    <property type="match status" value="1"/>
</dbReference>
<name>S4RS70_PETMA</name>
<dbReference type="NCBIfam" id="TIGR00863">
    <property type="entry name" value="P2X"/>
    <property type="match status" value="1"/>
</dbReference>
<dbReference type="PRINTS" id="PR01307">
    <property type="entry name" value="P2XRECEPTOR"/>
</dbReference>